<dbReference type="GO" id="GO:0016052">
    <property type="term" value="P:carbohydrate catabolic process"/>
    <property type="evidence" value="ECO:0007669"/>
    <property type="project" value="InterPro"/>
</dbReference>
<dbReference type="AlphaFoldDB" id="A0A3D4VAH5"/>
<dbReference type="Pfam" id="PF06452">
    <property type="entry name" value="CBM9_1"/>
    <property type="match status" value="1"/>
</dbReference>
<dbReference type="Pfam" id="PF19313">
    <property type="entry name" value="DUF5916"/>
    <property type="match status" value="1"/>
</dbReference>
<organism evidence="3 4">
    <name type="scientific">Gemmatimonas aurantiaca</name>
    <dbReference type="NCBI Taxonomy" id="173480"/>
    <lineage>
        <taxon>Bacteria</taxon>
        <taxon>Pseudomonadati</taxon>
        <taxon>Gemmatimonadota</taxon>
        <taxon>Gemmatimonadia</taxon>
        <taxon>Gemmatimonadales</taxon>
        <taxon>Gemmatimonadaceae</taxon>
        <taxon>Gemmatimonas</taxon>
    </lineage>
</organism>
<dbReference type="InterPro" id="IPR045670">
    <property type="entry name" value="DUF5916"/>
</dbReference>
<dbReference type="SUPFAM" id="SSF49344">
    <property type="entry name" value="CBD9-like"/>
    <property type="match status" value="1"/>
</dbReference>
<evidence type="ECO:0000259" key="1">
    <source>
        <dbReference type="Pfam" id="PF06452"/>
    </source>
</evidence>
<name>A0A3D4VAH5_9BACT</name>
<dbReference type="InterPro" id="IPR010502">
    <property type="entry name" value="Carb-bd_dom_fam9"/>
</dbReference>
<sequence>MSRARSWGDKGCWMPLLVGVGMSAHLSMGGVLEAQSTSGAAVAGSMARTAVPLPTDKSRRRLTARRTTTPILVDGRLDEPAWLTAPEAQAFSQVRPEFVAETRYPSTVRILFDRDHLYVGAFNHDSAGLAALRMQDLRRDFDSNESDLFGVTLGPLGDGRTAYQFQVSPLGSLADVQAFDGGDVANTNWDALWRARTTRSDSGWVVEMAIPWRSLRYAPGRGEWELNLVRNTRRALQWSAWAPYPRQLSSWRLTYAGVLDSVAPPPPRTNIRVRPYVLAQGTRDGALREPRRTTGDVGGEVIWAPTANSVLEGTLNTDSAQAEVDRQVVNLTRFNVFFPEQRQFFLENADLLSGGGVNVRYVVQPFFTRRIGLADDGTPIPLDGGARYAYRTGRTTAGAMVMRQRGQGDLPASTFGVARASRFFGRSTRVALLTALRQDDAIDSPLTARVQVRNNVVTSLDAVTRIGEQVQFNGTLSTSTDSGRTGVAVTWFASRTSPSTYMGYVGALVTRDYAPRTGFVSRPNVLMSSPAVSWNAQPAWRPRGVVWFKPGITTYFYQDPDSRRLQEGVISSYVEVLQTNGGTTRLYHELDLQRPEQELMLFPGVRTPAGRHDYQRVGIDARSDQSARATVTGNLSTGGFFDGALDRAALTARWSPNPFVALRGSYELNRLRDLGTRDSSFVTHLAGPELRVFASPRLQWSAFYQYNTAQGRGTLNTRFSWEYRPLSFVHVVYNDRQPVSGYTGPVARSLLVKVSWLGQL</sequence>
<gene>
    <name evidence="3" type="ORF">DGD08_13020</name>
</gene>
<dbReference type="GO" id="GO:0004553">
    <property type="term" value="F:hydrolase activity, hydrolyzing O-glycosyl compounds"/>
    <property type="evidence" value="ECO:0007669"/>
    <property type="project" value="InterPro"/>
</dbReference>
<evidence type="ECO:0000259" key="2">
    <source>
        <dbReference type="Pfam" id="PF19313"/>
    </source>
</evidence>
<dbReference type="Gene3D" id="2.60.40.1190">
    <property type="match status" value="1"/>
</dbReference>
<protein>
    <submittedName>
        <fullName evidence="3">Uncharacterized protein</fullName>
    </submittedName>
</protein>
<evidence type="ECO:0000313" key="3">
    <source>
        <dbReference type="EMBL" id="HCT58119.1"/>
    </source>
</evidence>
<dbReference type="GO" id="GO:0030246">
    <property type="term" value="F:carbohydrate binding"/>
    <property type="evidence" value="ECO:0007669"/>
    <property type="project" value="InterPro"/>
</dbReference>
<feature type="domain" description="DUF5916" evidence="2">
    <location>
        <begin position="272"/>
        <end position="373"/>
    </location>
</feature>
<dbReference type="Proteomes" id="UP000264071">
    <property type="component" value="Unassembled WGS sequence"/>
</dbReference>
<accession>A0A3D4VAH5</accession>
<feature type="domain" description="Carbohydrate-binding" evidence="1">
    <location>
        <begin position="73"/>
        <end position="215"/>
    </location>
</feature>
<reference evidence="3 4" key="1">
    <citation type="journal article" date="2018" name="Nat. Biotechnol.">
        <title>A standardized bacterial taxonomy based on genome phylogeny substantially revises the tree of life.</title>
        <authorList>
            <person name="Parks D.H."/>
            <person name="Chuvochina M."/>
            <person name="Waite D.W."/>
            <person name="Rinke C."/>
            <person name="Skarshewski A."/>
            <person name="Chaumeil P.A."/>
            <person name="Hugenholtz P."/>
        </authorList>
    </citation>
    <scope>NUCLEOTIDE SEQUENCE [LARGE SCALE GENOMIC DNA]</scope>
    <source>
        <strain evidence="3">UBA8844</strain>
    </source>
</reference>
<dbReference type="EMBL" id="DPIY01000010">
    <property type="protein sequence ID" value="HCT58119.1"/>
    <property type="molecule type" value="Genomic_DNA"/>
</dbReference>
<proteinExistence type="predicted"/>
<evidence type="ECO:0000313" key="4">
    <source>
        <dbReference type="Proteomes" id="UP000264071"/>
    </source>
</evidence>
<dbReference type="CDD" id="cd09618">
    <property type="entry name" value="CBM9_like_2"/>
    <property type="match status" value="1"/>
</dbReference>
<comment type="caution">
    <text evidence="3">The sequence shown here is derived from an EMBL/GenBank/DDBJ whole genome shotgun (WGS) entry which is preliminary data.</text>
</comment>